<feature type="coiled-coil region" evidence="1">
    <location>
        <begin position="33"/>
        <end position="64"/>
    </location>
</feature>
<keyword evidence="3" id="KW-1185">Reference proteome</keyword>
<organism evidence="2 3">
    <name type="scientific">Falsibacillus pallidus</name>
    <dbReference type="NCBI Taxonomy" id="493781"/>
    <lineage>
        <taxon>Bacteria</taxon>
        <taxon>Bacillati</taxon>
        <taxon>Bacillota</taxon>
        <taxon>Bacilli</taxon>
        <taxon>Bacillales</taxon>
        <taxon>Bacillaceae</taxon>
        <taxon>Falsibacillus</taxon>
    </lineage>
</organism>
<dbReference type="Proteomes" id="UP000255326">
    <property type="component" value="Unassembled WGS sequence"/>
</dbReference>
<protein>
    <recommendedName>
        <fullName evidence="4">YkzI protein</fullName>
    </recommendedName>
</protein>
<dbReference type="RefSeq" id="WP_114743825.1">
    <property type="nucleotide sequence ID" value="NZ_QQAY01000001.1"/>
</dbReference>
<sequence>MKQVMNSSRKKDFDQQRLAVLRMEMDYELAVLFEAIQEKNEDIQNNSKKKLEKIREELLRLKAL</sequence>
<dbReference type="EMBL" id="QQAY01000001">
    <property type="protein sequence ID" value="RDI47609.1"/>
    <property type="molecule type" value="Genomic_DNA"/>
</dbReference>
<proteinExistence type="predicted"/>
<name>A0A370GVT0_9BACI</name>
<reference evidence="2 3" key="1">
    <citation type="submission" date="2018-07" db="EMBL/GenBank/DDBJ databases">
        <title>Genomic Encyclopedia of Type Strains, Phase IV (KMG-IV): sequencing the most valuable type-strain genomes for metagenomic binning, comparative biology and taxonomic classification.</title>
        <authorList>
            <person name="Goeker M."/>
        </authorList>
    </citation>
    <scope>NUCLEOTIDE SEQUENCE [LARGE SCALE GENOMIC DNA]</scope>
    <source>
        <strain evidence="2 3">DSM 25281</strain>
    </source>
</reference>
<dbReference type="AlphaFoldDB" id="A0A370GVT0"/>
<gene>
    <name evidence="2" type="ORF">DFR59_101268</name>
</gene>
<evidence type="ECO:0000313" key="3">
    <source>
        <dbReference type="Proteomes" id="UP000255326"/>
    </source>
</evidence>
<comment type="caution">
    <text evidence="2">The sequence shown here is derived from an EMBL/GenBank/DDBJ whole genome shotgun (WGS) entry which is preliminary data.</text>
</comment>
<evidence type="ECO:0008006" key="4">
    <source>
        <dbReference type="Google" id="ProtNLM"/>
    </source>
</evidence>
<accession>A0A370GVT0</accession>
<evidence type="ECO:0000256" key="1">
    <source>
        <dbReference type="SAM" id="Coils"/>
    </source>
</evidence>
<evidence type="ECO:0000313" key="2">
    <source>
        <dbReference type="EMBL" id="RDI47609.1"/>
    </source>
</evidence>
<keyword evidence="1" id="KW-0175">Coiled coil</keyword>
<dbReference type="OrthoDB" id="2828299at2"/>